<evidence type="ECO:0000313" key="1">
    <source>
        <dbReference type="EMBL" id="NYA69678.1"/>
    </source>
</evidence>
<dbReference type="Proteomes" id="UP000535020">
    <property type="component" value="Unassembled WGS sequence"/>
</dbReference>
<protein>
    <submittedName>
        <fullName evidence="1">Uncharacterized protein</fullName>
    </submittedName>
</protein>
<evidence type="ECO:0000313" key="2">
    <source>
        <dbReference type="Proteomes" id="UP000535020"/>
    </source>
</evidence>
<gene>
    <name evidence="1" type="ORF">HZF10_02005</name>
</gene>
<dbReference type="AlphaFoldDB" id="A0A7Y9C5S4"/>
<sequence length="58" mass="6551">MKKILYRGGLLQFKIPENDVEEYDEIEGATFYEDGPYTGTVRLNVITLEKPGGSVAER</sequence>
<organism evidence="1 2">
    <name type="scientific">Flavobacterium agri</name>
    <dbReference type="NCBI Taxonomy" id="2743471"/>
    <lineage>
        <taxon>Bacteria</taxon>
        <taxon>Pseudomonadati</taxon>
        <taxon>Bacteroidota</taxon>
        <taxon>Flavobacteriia</taxon>
        <taxon>Flavobacteriales</taxon>
        <taxon>Flavobacteriaceae</taxon>
        <taxon>Flavobacterium</taxon>
    </lineage>
</organism>
<proteinExistence type="predicted"/>
<comment type="caution">
    <text evidence="1">The sequence shown here is derived from an EMBL/GenBank/DDBJ whole genome shotgun (WGS) entry which is preliminary data.</text>
</comment>
<accession>A0A7Y9C5S4</accession>
<name>A0A7Y9C5S4_9FLAO</name>
<dbReference type="EMBL" id="JACBJI010000001">
    <property type="protein sequence ID" value="NYA69678.1"/>
    <property type="molecule type" value="Genomic_DNA"/>
</dbReference>
<dbReference type="RefSeq" id="WP_176004498.1">
    <property type="nucleotide sequence ID" value="NZ_JABWMI010000003.1"/>
</dbReference>
<dbReference type="Gene3D" id="3.40.1000.10">
    <property type="entry name" value="Mog1/PsbP, alpha/beta/alpha sandwich"/>
    <property type="match status" value="1"/>
</dbReference>
<reference evidence="1 2" key="1">
    <citation type="submission" date="2020-07" db="EMBL/GenBank/DDBJ databases">
        <authorList>
            <person name="Sun Q."/>
        </authorList>
    </citation>
    <scope>NUCLEOTIDE SEQUENCE [LARGE SCALE GENOMIC DNA]</scope>
    <source>
        <strain evidence="1 2">MAH-1</strain>
    </source>
</reference>
<keyword evidence="2" id="KW-1185">Reference proteome</keyword>